<dbReference type="Pfam" id="PF14792">
    <property type="entry name" value="DNA_pol_B_palm"/>
    <property type="match status" value="1"/>
</dbReference>
<keyword evidence="3" id="KW-0808">Transferase</keyword>
<evidence type="ECO:0000256" key="11">
    <source>
        <dbReference type="ARBA" id="ARBA00049244"/>
    </source>
</evidence>
<keyword evidence="9" id="KW-0234">DNA repair</keyword>
<dbReference type="InterPro" id="IPR002008">
    <property type="entry name" value="DNA_pol_X_beta-like"/>
</dbReference>
<dbReference type="Pfam" id="PF10391">
    <property type="entry name" value="DNA_pol_lambd_f"/>
    <property type="match status" value="1"/>
</dbReference>
<organism evidence="15">
    <name type="scientific">viral metagenome</name>
    <dbReference type="NCBI Taxonomy" id="1070528"/>
    <lineage>
        <taxon>unclassified sequences</taxon>
        <taxon>metagenomes</taxon>
        <taxon>organismal metagenomes</taxon>
    </lineage>
</organism>
<dbReference type="InterPro" id="IPR004150">
    <property type="entry name" value="NAD_DNA_ligase_OB"/>
</dbReference>
<feature type="domain" description="DNA-directed DNA polymerase X" evidence="13">
    <location>
        <begin position="79"/>
        <end position="389"/>
    </location>
</feature>
<dbReference type="InterPro" id="IPR018944">
    <property type="entry name" value="DNA_pol_lambd_fingers_domain"/>
</dbReference>
<dbReference type="GO" id="GO:0003677">
    <property type="term" value="F:DNA binding"/>
    <property type="evidence" value="ECO:0007669"/>
    <property type="project" value="InterPro"/>
</dbReference>
<dbReference type="InterPro" id="IPR027421">
    <property type="entry name" value="DNA_pol_lamdba_lyase_dom_sf"/>
</dbReference>
<dbReference type="Gene3D" id="1.10.150.110">
    <property type="entry name" value="DNA polymerase beta, N-terminal domain-like"/>
    <property type="match status" value="1"/>
</dbReference>
<evidence type="ECO:0000256" key="4">
    <source>
        <dbReference type="ARBA" id="ARBA00022695"/>
    </source>
</evidence>
<dbReference type="InterPro" id="IPR037160">
    <property type="entry name" value="DNA_Pol_thumb_sf"/>
</dbReference>
<dbReference type="PANTHER" id="PTHR11276:SF28">
    <property type="entry name" value="DNA POLYMERASE LAMBDA"/>
    <property type="match status" value="1"/>
</dbReference>
<dbReference type="SUPFAM" id="SSF81585">
    <property type="entry name" value="PsbU/PolX domain-like"/>
    <property type="match status" value="1"/>
</dbReference>
<sequence length="1239" mass="141106">MEKDTKQEKEIMVDVEKMVSMAEKERKKYEKDDENTDKPIIKRKKLIIRESLPPPESISVLPTQPIIEKSDKNLEEMPRYNETFIEVLERLSKLMSQQGDYIRSRAYTKAGDTIRNITEDITSVSQLEGKPNIGPMIKEKFTEYLETGTLRIFEREKDKPEYVLSEIYGVGPKKAKDLVQKGITNIAQLRERQDELLNDVQKAGLKYYEDILERIPRSEIDEYNTLFKTTFDKFATPESRYEIVGSYRRGAHTSGDIDAIVTSDDATMFPKFIDALLEKQVIIEVLSRGKTKCLVIAKLPNHKTARRLDFMYTSQEEYPFALLYFTGSKTFNTVMRGHALKLGFSLNEHGLHKKQPGKEKEEKVDQVFTNEKDIFDYLKMEYKEPIERIDGRSLVIQNGAILPTAKPVFLNQRKIKSAPADLHSSWSMTDKDFNAAPLGRIEISNGLKHATTQKIKEEKPEKKTRKVKEPKAPKAPKEPKLPKDPNAPKRTYKKREPKEPRDPNKPKRKYTRKQKPPAEPEKDKEIAKVFLTAPIPEPVNYVEEIIPIVPVIPLETMSSAKIEIKTKKTKEPKKRITKKNNEKIDIETNKEKPIKIRKMSNKTEAKKHIKSFKEKGITVIQALTEQQVTDIVVVANDAYYNTKKSLLTDNEYDIVKEYAEKKYPDNETIKQVGAPIEKNKVTLPYNMPSMDKIKPDTGALLNWMGKYKGPYVLSCKLDGVSGMYTTEGDEPKLYTRGDGTVGQDITHVLRVLKLPVTDKKLVVRGEFILPKKVFDDKYKAKFANPRNLVSGIINSKTLDDKTKDLHFVAYEIIHPLMKPSEQMTLLKSLGYEVVQNKTVDALTNESLSELLIDWRTHYEYEIDGVIVTDDNMHSRKEGNPEYAFAFKMVISDQMAEAKVVDVIWNASKSGYLKPRVQIEPIKLGGVTIEYATGFNGSFIETNKIGVGAVIQIIRSGDVIPHIKSVTTPAEHAKMPDVKYHWTDTHVDIILDDLGEDVGVREKEITAFFTGLSVDGLSSGNVKRIVTAGFDSVPKIIKMSKTDFESVEGFKSKMIEKVYTSLHDKLEKASLLEIMAASNKFGRGIGERKIRPILDEYPDILTRSETNEKKITMLKAIKGIGKENANAFVEHIPDFMAFLKECGLEVKLSGQVKPVLENKLVEMFDTNHALYQKHIVMTKVRDKTIIEGLAKVGGVLDDSIGKNTFVLVVKSKDDVSNKTKYANEHNIPIMTPEEFIDKYF</sequence>
<evidence type="ECO:0000256" key="7">
    <source>
        <dbReference type="ARBA" id="ARBA00022932"/>
    </source>
</evidence>
<dbReference type="SUPFAM" id="SSF81301">
    <property type="entry name" value="Nucleotidyltransferase"/>
    <property type="match status" value="1"/>
</dbReference>
<evidence type="ECO:0000256" key="5">
    <source>
        <dbReference type="ARBA" id="ARBA00022705"/>
    </source>
</evidence>
<keyword evidence="4" id="KW-0548">Nucleotidyltransferase</keyword>
<evidence type="ECO:0000256" key="9">
    <source>
        <dbReference type="ARBA" id="ARBA00023204"/>
    </source>
</evidence>
<dbReference type="InterPro" id="IPR013839">
    <property type="entry name" value="DNAligase_adenylation"/>
</dbReference>
<dbReference type="Gene3D" id="3.30.460.10">
    <property type="entry name" value="Beta Polymerase, domain 2"/>
    <property type="match status" value="1"/>
</dbReference>
<dbReference type="InterPro" id="IPR002054">
    <property type="entry name" value="DNA-dir_DNA_pol_X"/>
</dbReference>
<evidence type="ECO:0000256" key="6">
    <source>
        <dbReference type="ARBA" id="ARBA00022763"/>
    </source>
</evidence>
<dbReference type="GO" id="GO:0006260">
    <property type="term" value="P:DNA replication"/>
    <property type="evidence" value="ECO:0007669"/>
    <property type="project" value="UniProtKB-KW"/>
</dbReference>
<feature type="region of interest" description="Disordered" evidence="12">
    <location>
        <begin position="444"/>
        <end position="525"/>
    </location>
</feature>
<feature type="compositionally biased region" description="Basic residues" evidence="12">
    <location>
        <begin position="506"/>
        <end position="515"/>
    </location>
</feature>
<dbReference type="GO" id="GO:0006303">
    <property type="term" value="P:double-strand break repair via nonhomologous end joining"/>
    <property type="evidence" value="ECO:0007669"/>
    <property type="project" value="TreeGrafter"/>
</dbReference>
<feature type="compositionally biased region" description="Basic and acidic residues" evidence="12">
    <location>
        <begin position="516"/>
        <end position="525"/>
    </location>
</feature>
<keyword evidence="7" id="KW-0239">DNA-directed DNA polymerase</keyword>
<proteinExistence type="predicted"/>
<evidence type="ECO:0000259" key="14">
    <source>
        <dbReference type="SMART" id="SM00532"/>
    </source>
</evidence>
<dbReference type="Pfam" id="PF14791">
    <property type="entry name" value="DNA_pol_B_thumb"/>
    <property type="match status" value="1"/>
</dbReference>
<evidence type="ECO:0008006" key="16">
    <source>
        <dbReference type="Google" id="ProtNLM"/>
    </source>
</evidence>
<keyword evidence="5" id="KW-0235">DNA replication</keyword>
<evidence type="ECO:0000256" key="10">
    <source>
        <dbReference type="ARBA" id="ARBA00034005"/>
    </source>
</evidence>
<evidence type="ECO:0000256" key="2">
    <source>
        <dbReference type="ARBA" id="ARBA00022634"/>
    </source>
</evidence>
<dbReference type="Gene3D" id="3.40.50.10190">
    <property type="entry name" value="BRCT domain"/>
    <property type="match status" value="1"/>
</dbReference>
<feature type="compositionally biased region" description="Basic and acidic residues" evidence="12">
    <location>
        <begin position="454"/>
        <end position="487"/>
    </location>
</feature>
<dbReference type="PRINTS" id="PR00870">
    <property type="entry name" value="DNAPOLXBETA"/>
</dbReference>
<dbReference type="InterPro" id="IPR028207">
    <property type="entry name" value="DNA_pol_B_palm_palm"/>
</dbReference>
<dbReference type="InterPro" id="IPR043519">
    <property type="entry name" value="NT_sf"/>
</dbReference>
<dbReference type="Pfam" id="PF01653">
    <property type="entry name" value="DNA_ligase_aden"/>
    <property type="match status" value="1"/>
</dbReference>
<dbReference type="SUPFAM" id="SSF56091">
    <property type="entry name" value="DNA ligase/mRNA capping enzyme, catalytic domain"/>
    <property type="match status" value="1"/>
</dbReference>
<dbReference type="CDD" id="cd00141">
    <property type="entry name" value="NT_POLXc"/>
    <property type="match status" value="1"/>
</dbReference>
<accession>A0A6C0LCI1</accession>
<name>A0A6C0LCI1_9ZZZZ</name>
<dbReference type="SMART" id="SM00483">
    <property type="entry name" value="POLXc"/>
    <property type="match status" value="1"/>
</dbReference>
<evidence type="ECO:0000256" key="3">
    <source>
        <dbReference type="ARBA" id="ARBA00022679"/>
    </source>
</evidence>
<comment type="catalytic activity">
    <reaction evidence="10">
        <text>NAD(+) + (deoxyribonucleotide)n-3'-hydroxyl + 5'-phospho-(deoxyribonucleotide)m = (deoxyribonucleotide)n+m + AMP + beta-nicotinamide D-nucleotide.</text>
        <dbReference type="EC" id="6.5.1.2"/>
    </reaction>
</comment>
<dbReference type="Pfam" id="PF14716">
    <property type="entry name" value="HHH_8"/>
    <property type="match status" value="1"/>
</dbReference>
<dbReference type="PANTHER" id="PTHR11276">
    <property type="entry name" value="DNA POLYMERASE TYPE-X FAMILY MEMBER"/>
    <property type="match status" value="1"/>
</dbReference>
<dbReference type="Gene3D" id="3.30.470.30">
    <property type="entry name" value="DNA ligase/mRNA capping enzyme"/>
    <property type="match status" value="1"/>
</dbReference>
<dbReference type="InterPro" id="IPR036420">
    <property type="entry name" value="BRCT_dom_sf"/>
</dbReference>
<keyword evidence="1" id="KW-0436">Ligase</keyword>
<dbReference type="Gene3D" id="2.40.50.140">
    <property type="entry name" value="Nucleic acid-binding proteins"/>
    <property type="match status" value="1"/>
</dbReference>
<dbReference type="PRINTS" id="PR00869">
    <property type="entry name" value="DNAPOLX"/>
</dbReference>
<dbReference type="SUPFAM" id="SSF47802">
    <property type="entry name" value="DNA polymerase beta, N-terminal domain-like"/>
    <property type="match status" value="1"/>
</dbReference>
<dbReference type="EMBL" id="MN740446">
    <property type="protein sequence ID" value="QHU26962.1"/>
    <property type="molecule type" value="Genomic_DNA"/>
</dbReference>
<keyword evidence="6" id="KW-0227">DNA damage</keyword>
<dbReference type="GO" id="GO:0005634">
    <property type="term" value="C:nucleus"/>
    <property type="evidence" value="ECO:0007669"/>
    <property type="project" value="TreeGrafter"/>
</dbReference>
<dbReference type="Pfam" id="PF03120">
    <property type="entry name" value="OB_DNA_ligase"/>
    <property type="match status" value="1"/>
</dbReference>
<protein>
    <recommendedName>
        <fullName evidence="16">DNA-directed DNA polymerase</fullName>
    </recommendedName>
</protein>
<dbReference type="FunFam" id="3.30.210.10:FF:000002">
    <property type="entry name" value="DNA polymerase"/>
    <property type="match status" value="1"/>
</dbReference>
<dbReference type="Gene3D" id="3.30.210.10">
    <property type="entry name" value="DNA polymerase, thumb domain"/>
    <property type="match status" value="1"/>
</dbReference>
<dbReference type="SMART" id="SM00532">
    <property type="entry name" value="LIGANc"/>
    <property type="match status" value="1"/>
</dbReference>
<evidence type="ECO:0000256" key="8">
    <source>
        <dbReference type="ARBA" id="ARBA00023027"/>
    </source>
</evidence>
<dbReference type="GO" id="GO:0003887">
    <property type="term" value="F:DNA-directed DNA polymerase activity"/>
    <property type="evidence" value="ECO:0007669"/>
    <property type="project" value="UniProtKB-KW"/>
</dbReference>
<dbReference type="SUPFAM" id="SSF50249">
    <property type="entry name" value="Nucleic acid-binding proteins"/>
    <property type="match status" value="1"/>
</dbReference>
<dbReference type="InterPro" id="IPR029398">
    <property type="entry name" value="PolB_thumb"/>
</dbReference>
<dbReference type="AlphaFoldDB" id="A0A6C0LCI1"/>
<feature type="domain" description="NAD-dependent DNA ligase N-terminal" evidence="14">
    <location>
        <begin position="619"/>
        <end position="1013"/>
    </location>
</feature>
<feature type="compositionally biased region" description="Basic and acidic residues" evidence="12">
    <location>
        <begin position="494"/>
        <end position="505"/>
    </location>
</feature>
<evidence type="ECO:0000256" key="1">
    <source>
        <dbReference type="ARBA" id="ARBA00022598"/>
    </source>
</evidence>
<dbReference type="GO" id="GO:0003911">
    <property type="term" value="F:DNA ligase (NAD+) activity"/>
    <property type="evidence" value="ECO:0007669"/>
    <property type="project" value="UniProtKB-EC"/>
</dbReference>
<evidence type="ECO:0000313" key="15">
    <source>
        <dbReference type="EMBL" id="QHU26962.1"/>
    </source>
</evidence>
<evidence type="ECO:0000259" key="13">
    <source>
        <dbReference type="SMART" id="SM00483"/>
    </source>
</evidence>
<keyword evidence="8" id="KW-0520">NAD</keyword>
<dbReference type="InterPro" id="IPR013840">
    <property type="entry name" value="DNAligase_N"/>
</dbReference>
<dbReference type="InterPro" id="IPR010996">
    <property type="entry name" value="HHH_MUS81"/>
</dbReference>
<dbReference type="InterPro" id="IPR012340">
    <property type="entry name" value="NA-bd_OB-fold"/>
</dbReference>
<comment type="catalytic activity">
    <reaction evidence="11">
        <text>DNA(n) + a 2'-deoxyribonucleoside 5'-triphosphate = DNA(n+1) + diphosphate</text>
        <dbReference type="Rhea" id="RHEA:22508"/>
        <dbReference type="Rhea" id="RHEA-COMP:17339"/>
        <dbReference type="Rhea" id="RHEA-COMP:17340"/>
        <dbReference type="ChEBI" id="CHEBI:33019"/>
        <dbReference type="ChEBI" id="CHEBI:61560"/>
        <dbReference type="ChEBI" id="CHEBI:173112"/>
        <dbReference type="EC" id="2.7.7.7"/>
    </reaction>
</comment>
<dbReference type="Gene3D" id="1.10.150.20">
    <property type="entry name" value="5' to 3' exonuclease, C-terminal subdomain"/>
    <property type="match status" value="1"/>
</dbReference>
<evidence type="ECO:0000256" key="12">
    <source>
        <dbReference type="SAM" id="MobiDB-lite"/>
    </source>
</evidence>
<keyword evidence="2" id="KW-0237">DNA synthesis</keyword>
<reference evidence="15" key="1">
    <citation type="journal article" date="2020" name="Nature">
        <title>Giant virus diversity and host interactions through global metagenomics.</title>
        <authorList>
            <person name="Schulz F."/>
            <person name="Roux S."/>
            <person name="Paez-Espino D."/>
            <person name="Jungbluth S."/>
            <person name="Walsh D.A."/>
            <person name="Denef V.J."/>
            <person name="McMahon K.D."/>
            <person name="Konstantinidis K.T."/>
            <person name="Eloe-Fadrosh E.A."/>
            <person name="Kyrpides N.C."/>
            <person name="Woyke T."/>
        </authorList>
    </citation>
    <scope>NUCLEOTIDE SEQUENCE</scope>
    <source>
        <strain evidence="15">GVMAG-M-3300027759-42</strain>
    </source>
</reference>
<dbReference type="InterPro" id="IPR022312">
    <property type="entry name" value="DNA_pol_X"/>
</dbReference>